<evidence type="ECO:0000313" key="2">
    <source>
        <dbReference type="Proteomes" id="UP001500665"/>
    </source>
</evidence>
<organism evidence="1 2">
    <name type="scientific">Actinocorallia libanotica</name>
    <dbReference type="NCBI Taxonomy" id="46162"/>
    <lineage>
        <taxon>Bacteria</taxon>
        <taxon>Bacillati</taxon>
        <taxon>Actinomycetota</taxon>
        <taxon>Actinomycetes</taxon>
        <taxon>Streptosporangiales</taxon>
        <taxon>Thermomonosporaceae</taxon>
        <taxon>Actinocorallia</taxon>
    </lineage>
</organism>
<evidence type="ECO:0000313" key="1">
    <source>
        <dbReference type="EMBL" id="GAA0939279.1"/>
    </source>
</evidence>
<comment type="caution">
    <text evidence="1">The sequence shown here is derived from an EMBL/GenBank/DDBJ whole genome shotgun (WGS) entry which is preliminary data.</text>
</comment>
<proteinExistence type="predicted"/>
<reference evidence="1 2" key="1">
    <citation type="journal article" date="2019" name="Int. J. Syst. Evol. Microbiol.">
        <title>The Global Catalogue of Microorganisms (GCM) 10K type strain sequencing project: providing services to taxonomists for standard genome sequencing and annotation.</title>
        <authorList>
            <consortium name="The Broad Institute Genomics Platform"/>
            <consortium name="The Broad Institute Genome Sequencing Center for Infectious Disease"/>
            <person name="Wu L."/>
            <person name="Ma J."/>
        </authorList>
    </citation>
    <scope>NUCLEOTIDE SEQUENCE [LARGE SCALE GENOMIC DNA]</scope>
    <source>
        <strain evidence="1 2">JCM 10696</strain>
    </source>
</reference>
<dbReference type="SUPFAM" id="SSF53474">
    <property type="entry name" value="alpha/beta-Hydrolases"/>
    <property type="match status" value="1"/>
</dbReference>
<protein>
    <submittedName>
        <fullName evidence="1">Prolyl oligopeptidase family serine peptidase</fullName>
    </submittedName>
</protein>
<sequence length="287" mass="29780">MTGDEQARPVGEPVWPRSGSLGGVPFVALPPTAVDVPAQDGLIVCWHAFEPPRTEAAMAAALPMTGMPVWRVYLGLRLPGRTEGDHGDYLGLLGATVERAAAGLPEAVSGLRELLGLPEGAVGLAGHGEGAMVALLALAERRVPVSAAALVAPMARAARVIEARERRLGAYPWTPQARMIAERLDLTARIAEIAEADPRLLLVGGAGDLLVPAEEVQELQEQLTGAGITTAEAVTFRMGHALAAEPGLEPKPPLAAAVSVDAALTDWFRQHLAAGVDTGRPMAAPVG</sequence>
<dbReference type="EMBL" id="BAAAHH010000002">
    <property type="protein sequence ID" value="GAA0939279.1"/>
    <property type="molecule type" value="Genomic_DNA"/>
</dbReference>
<dbReference type="RefSeq" id="WP_344236732.1">
    <property type="nucleotide sequence ID" value="NZ_BAAAHH010000002.1"/>
</dbReference>
<dbReference type="Gene3D" id="3.40.50.1820">
    <property type="entry name" value="alpha/beta hydrolase"/>
    <property type="match status" value="1"/>
</dbReference>
<keyword evidence="2" id="KW-1185">Reference proteome</keyword>
<dbReference type="Proteomes" id="UP001500665">
    <property type="component" value="Unassembled WGS sequence"/>
</dbReference>
<gene>
    <name evidence="1" type="ORF">GCM10009550_07690</name>
</gene>
<name>A0ABN1Q9D8_9ACTN</name>
<dbReference type="InterPro" id="IPR029058">
    <property type="entry name" value="AB_hydrolase_fold"/>
</dbReference>
<accession>A0ABN1Q9D8</accession>